<evidence type="ECO:0000256" key="6">
    <source>
        <dbReference type="ARBA" id="ARBA00034078"/>
    </source>
</evidence>
<comment type="cofactor">
    <cofactor evidence="7">
        <name>[2Fe-2S] cluster</name>
        <dbReference type="ChEBI" id="CHEBI:190135"/>
    </cofactor>
    <text evidence="7">Binds 1 [2Fe-2S] cluster.</text>
</comment>
<keyword evidence="9" id="KW-1185">Reference proteome</keyword>
<evidence type="ECO:0000313" key="9">
    <source>
        <dbReference type="Proteomes" id="UP000000272"/>
    </source>
</evidence>
<evidence type="ECO:0000256" key="4">
    <source>
        <dbReference type="ARBA" id="ARBA00023004"/>
    </source>
</evidence>
<dbReference type="GO" id="GO:0016491">
    <property type="term" value="F:oxidoreductase activity"/>
    <property type="evidence" value="ECO:0007669"/>
    <property type="project" value="InterPro"/>
</dbReference>
<accession>D9S235</accession>
<comment type="cofactor">
    <cofactor evidence="6">
        <name>[2Fe-2S] cluster</name>
        <dbReference type="ChEBI" id="CHEBI:190135"/>
    </cofactor>
</comment>
<keyword evidence="2 7" id="KW-0001">2Fe-2S</keyword>
<dbReference type="Pfam" id="PF01257">
    <property type="entry name" value="2Fe-2S_thioredx"/>
    <property type="match status" value="1"/>
</dbReference>
<dbReference type="PANTHER" id="PTHR43342:SF2">
    <property type="entry name" value="POTENTIAL NAD-REDUCING HYDROGENASE SUBUNIT"/>
    <property type="match status" value="1"/>
</dbReference>
<evidence type="ECO:0000256" key="5">
    <source>
        <dbReference type="ARBA" id="ARBA00023014"/>
    </source>
</evidence>
<keyword evidence="5 7" id="KW-0411">Iron-sulfur</keyword>
<feature type="binding site" evidence="7">
    <location>
        <position position="88"/>
    </location>
    <ligand>
        <name>[2Fe-2S] cluster</name>
        <dbReference type="ChEBI" id="CHEBI:190135"/>
    </ligand>
</feature>
<dbReference type="NCBIfam" id="TIGR01958">
    <property type="entry name" value="nuoE_fam"/>
    <property type="match status" value="1"/>
</dbReference>
<dbReference type="InterPro" id="IPR042128">
    <property type="entry name" value="NuoE_dom"/>
</dbReference>
<dbReference type="Gene3D" id="3.40.30.10">
    <property type="entry name" value="Glutaredoxin"/>
    <property type="match status" value="1"/>
</dbReference>
<feature type="binding site" evidence="7">
    <location>
        <position position="133"/>
    </location>
    <ligand>
        <name>[2Fe-2S] cluster</name>
        <dbReference type="ChEBI" id="CHEBI:190135"/>
    </ligand>
</feature>
<evidence type="ECO:0000256" key="2">
    <source>
        <dbReference type="ARBA" id="ARBA00022714"/>
    </source>
</evidence>
<dbReference type="RefSeq" id="WP_013275509.1">
    <property type="nucleotide sequence ID" value="NC_014377.1"/>
</dbReference>
<evidence type="ECO:0000313" key="8">
    <source>
        <dbReference type="EMBL" id="ADL07462.1"/>
    </source>
</evidence>
<feature type="binding site" evidence="7">
    <location>
        <position position="129"/>
    </location>
    <ligand>
        <name>[2Fe-2S] cluster</name>
        <dbReference type="ChEBI" id="CHEBI:190135"/>
    </ligand>
</feature>
<dbReference type="GO" id="GO:0051537">
    <property type="term" value="F:2 iron, 2 sulfur cluster binding"/>
    <property type="evidence" value="ECO:0007669"/>
    <property type="project" value="UniProtKB-KW"/>
</dbReference>
<dbReference type="AlphaFoldDB" id="D9S235"/>
<keyword evidence="4 7" id="KW-0408">Iron</keyword>
<dbReference type="HOGENOM" id="CLU_054362_2_1_9"/>
<dbReference type="PIRSF" id="PIRSF000216">
    <property type="entry name" value="NADH_DH_24kDa"/>
    <property type="match status" value="1"/>
</dbReference>
<dbReference type="Gene3D" id="1.10.10.1590">
    <property type="entry name" value="NADH-quinone oxidoreductase subunit E"/>
    <property type="match status" value="1"/>
</dbReference>
<evidence type="ECO:0000256" key="7">
    <source>
        <dbReference type="PIRSR" id="PIRSR000216-1"/>
    </source>
</evidence>
<evidence type="ECO:0000256" key="1">
    <source>
        <dbReference type="ARBA" id="ARBA00010643"/>
    </source>
</evidence>
<evidence type="ECO:0000256" key="3">
    <source>
        <dbReference type="ARBA" id="ARBA00022723"/>
    </source>
</evidence>
<sequence length="162" mass="18474">MQFAVKKDLEFQEKLQKVDEMLKKYKGQKGVLLQVLQEAQRIVGYLPLEVQIRVAEALDVTLSEVYSTITFYSFFNLKPRGKYQIRVCLGTACYVKGADKVLNRIEQELKIKVGETTEDLKFSLEACRCVGACGLAPVVMINDDVYGRLTPDRVPEILKNYE</sequence>
<dbReference type="FunFam" id="3.40.30.10:FF:000015">
    <property type="entry name" value="NADH-quinone oxidoreductase subunit E"/>
    <property type="match status" value="1"/>
</dbReference>
<protein>
    <submittedName>
        <fullName evidence="8">NAD(P)-dependent iron-only hydrogenase diaphorase component iron-sulfur protein</fullName>
    </submittedName>
</protein>
<organism evidence="8 9">
    <name type="scientific">Thermosediminibacter oceani (strain ATCC BAA-1034 / DSM 16646 / JW/IW-1228P)</name>
    <dbReference type="NCBI Taxonomy" id="555079"/>
    <lineage>
        <taxon>Bacteria</taxon>
        <taxon>Bacillati</taxon>
        <taxon>Bacillota</taxon>
        <taxon>Clostridia</taxon>
        <taxon>Thermosediminibacterales</taxon>
        <taxon>Thermosediminibacteraceae</taxon>
        <taxon>Thermosediminibacter</taxon>
    </lineage>
</organism>
<dbReference type="SUPFAM" id="SSF52833">
    <property type="entry name" value="Thioredoxin-like"/>
    <property type="match status" value="1"/>
</dbReference>
<name>D9S235_THEOJ</name>
<dbReference type="EMBL" id="CP002131">
    <property type="protein sequence ID" value="ADL07462.1"/>
    <property type="molecule type" value="Genomic_DNA"/>
</dbReference>
<dbReference type="GO" id="GO:0046872">
    <property type="term" value="F:metal ion binding"/>
    <property type="evidence" value="ECO:0007669"/>
    <property type="project" value="UniProtKB-KW"/>
</dbReference>
<gene>
    <name evidence="8" type="ordered locus">Toce_0693</name>
</gene>
<dbReference type="Proteomes" id="UP000000272">
    <property type="component" value="Chromosome"/>
</dbReference>
<dbReference type="InterPro" id="IPR041921">
    <property type="entry name" value="NuoE_N"/>
</dbReference>
<dbReference type="KEGG" id="toc:Toce_0693"/>
<dbReference type="STRING" id="555079.Toce_0693"/>
<dbReference type="InterPro" id="IPR002023">
    <property type="entry name" value="NuoE-like"/>
</dbReference>
<dbReference type="InterPro" id="IPR028431">
    <property type="entry name" value="NADP_DH_HndA-like"/>
</dbReference>
<dbReference type="FunFam" id="1.10.10.1590:FF:000001">
    <property type="entry name" value="NADH-quinone oxidoreductase subunit E"/>
    <property type="match status" value="1"/>
</dbReference>
<dbReference type="InterPro" id="IPR036249">
    <property type="entry name" value="Thioredoxin-like_sf"/>
</dbReference>
<comment type="similarity">
    <text evidence="1">Belongs to the complex I 24 kDa subunit family.</text>
</comment>
<dbReference type="OrthoDB" id="9807941at2"/>
<keyword evidence="3 7" id="KW-0479">Metal-binding</keyword>
<dbReference type="eggNOG" id="COG1905">
    <property type="taxonomic scope" value="Bacteria"/>
</dbReference>
<dbReference type="PANTHER" id="PTHR43342">
    <property type="entry name" value="NADH-QUINONE OXIDOREDUCTASE, E SUBUNIT"/>
    <property type="match status" value="1"/>
</dbReference>
<dbReference type="CDD" id="cd03064">
    <property type="entry name" value="TRX_Fd_NuoE"/>
    <property type="match status" value="1"/>
</dbReference>
<dbReference type="NCBIfam" id="NF005722">
    <property type="entry name" value="PRK07539.1-2"/>
    <property type="match status" value="1"/>
</dbReference>
<proteinExistence type="inferred from homology"/>
<reference evidence="8 9" key="1">
    <citation type="journal article" date="2010" name="Stand. Genomic Sci.">
        <title>Complete genome sequence of Thermosediminibacter oceani type strain (JW/IW-1228P).</title>
        <authorList>
            <person name="Pitluck S."/>
            <person name="Yasawong M."/>
            <person name="Munk C."/>
            <person name="Nolan M."/>
            <person name="Lapidus A."/>
            <person name="Lucas S."/>
            <person name="Glavina Del Rio T."/>
            <person name="Tice H."/>
            <person name="Cheng J.F."/>
            <person name="Bruce D."/>
            <person name="Detter C."/>
            <person name="Tapia R."/>
            <person name="Han C."/>
            <person name="Goodwin L."/>
            <person name="Liolios K."/>
            <person name="Ivanova N."/>
            <person name="Mavromatis K."/>
            <person name="Mikhailova N."/>
            <person name="Pati A."/>
            <person name="Chen A."/>
            <person name="Palaniappan K."/>
            <person name="Land M."/>
            <person name="Hauser L."/>
            <person name="Chang Y.J."/>
            <person name="Jeffries C.D."/>
            <person name="Rohde M."/>
            <person name="Spring S."/>
            <person name="Sikorski J."/>
            <person name="Goker M."/>
            <person name="Woyke T."/>
            <person name="Bristow J."/>
            <person name="Eisen J.A."/>
            <person name="Markowitz V."/>
            <person name="Hugenholtz P."/>
            <person name="Kyrpides N.C."/>
            <person name="Klenk H.P."/>
        </authorList>
    </citation>
    <scope>NUCLEOTIDE SEQUENCE [LARGE SCALE GENOMIC DNA]</scope>
    <source>
        <strain evidence="9">ATCC BAA-1034 / DSM 16646 / JW/IW-1228P</strain>
    </source>
</reference>
<feature type="binding site" evidence="7">
    <location>
        <position position="93"/>
    </location>
    <ligand>
        <name>[2Fe-2S] cluster</name>
        <dbReference type="ChEBI" id="CHEBI:190135"/>
    </ligand>
</feature>